<dbReference type="InterPro" id="IPR040436">
    <property type="entry name" value="Disconnected-like"/>
</dbReference>
<dbReference type="SMART" id="SM00355">
    <property type="entry name" value="ZnF_C2H2"/>
    <property type="match status" value="2"/>
</dbReference>
<feature type="compositionally biased region" description="Polar residues" evidence="2">
    <location>
        <begin position="388"/>
        <end position="404"/>
    </location>
</feature>
<keyword evidence="5" id="KW-1185">Reference proteome</keyword>
<feature type="region of interest" description="Disordered" evidence="2">
    <location>
        <begin position="335"/>
        <end position="435"/>
    </location>
</feature>
<dbReference type="GO" id="GO:0008270">
    <property type="term" value="F:zinc ion binding"/>
    <property type="evidence" value="ECO:0007669"/>
    <property type="project" value="UniProtKB-KW"/>
</dbReference>
<gene>
    <name evidence="4" type="ORF">IRJ41_020515</name>
</gene>
<feature type="compositionally biased region" description="Polar residues" evidence="2">
    <location>
        <begin position="426"/>
        <end position="435"/>
    </location>
</feature>
<evidence type="ECO:0000259" key="3">
    <source>
        <dbReference type="PROSITE" id="PS50157"/>
    </source>
</evidence>
<name>A0A9W7TCF5_TRIRA</name>
<feature type="compositionally biased region" description="Basic and acidic residues" evidence="2">
    <location>
        <begin position="557"/>
        <end position="566"/>
    </location>
</feature>
<protein>
    <submittedName>
        <fullName evidence="4">Zinc finger protein basonuclin-2</fullName>
    </submittedName>
</protein>
<keyword evidence="1" id="KW-0479">Metal-binding</keyword>
<keyword evidence="1" id="KW-0863">Zinc-finger</keyword>
<feature type="non-terminal residue" evidence="4">
    <location>
        <position position="593"/>
    </location>
</feature>
<accession>A0A9W7TCF5</accession>
<dbReference type="EMBL" id="JAFHDT010000021">
    <property type="protein sequence ID" value="KAI7794645.1"/>
    <property type="molecule type" value="Genomic_DNA"/>
</dbReference>
<dbReference type="AlphaFoldDB" id="A0A9W7TCF5"/>
<evidence type="ECO:0000313" key="5">
    <source>
        <dbReference type="Proteomes" id="UP001059041"/>
    </source>
</evidence>
<sequence>IVIRDQFIHSGLKIPSEVDQRRVRGEQQVMGRWTHALHQEVVGCTQSDCQCKSFQPGRHQIRSCDRCSHGWVTHAVSKCVVCSGQVEIVESNVVFDISSLILYGTQALPVRMKILLDRLFSVLTHTHVLNITHTLGWTLRDYIRGYMIQDWTGKALDHWTIMSPEDELITLQQFLRFGETKSSVEQMIEEQRASGDVCRDLQTHRHGTTHRCENLSDVFLQPFLSPSPALSLHHLTHDKSRTPIRDEVKPPMSWRLSNQGLMEVDSSVPDSSSSSGARERRHGSSSKSRVSCSACAKTFYDKGTLKIHFNSVHLKIKHRCTIEGCNMMFSSLRSRNRHSANPNPRLHTPLPSNTPLHTSRPSSPRLLSSYHVTRPSKPHLHTPHHVTRPSNTPLHTSRSSNPRLLSSHHVTRPSKPHLHTPHHVTRPSNPLPITQNPCRMTTPPVTSNPGCHGNCAGGATASESGLNNVTVAIPKKKPRKSSMPLKFKRECRHDNRRDDDDEDEDNCVIPVPKESVNGFHSNTHHTANSLISCSISEDERYDTHQTPHYGYRSNSGAEERNQRIQRGGHERCPSVLCLKEEMCDPIYDHSHNL</sequence>
<keyword evidence="1" id="KW-0862">Zinc</keyword>
<feature type="region of interest" description="Disordered" evidence="2">
    <location>
        <begin position="258"/>
        <end position="288"/>
    </location>
</feature>
<feature type="domain" description="C2H2-type" evidence="3">
    <location>
        <begin position="290"/>
        <end position="318"/>
    </location>
</feature>
<feature type="region of interest" description="Disordered" evidence="2">
    <location>
        <begin position="544"/>
        <end position="566"/>
    </location>
</feature>
<dbReference type="GO" id="GO:0005634">
    <property type="term" value="C:nucleus"/>
    <property type="evidence" value="ECO:0007669"/>
    <property type="project" value="TreeGrafter"/>
</dbReference>
<dbReference type="Proteomes" id="UP001059041">
    <property type="component" value="Linkage Group LG21"/>
</dbReference>
<dbReference type="PANTHER" id="PTHR15021">
    <property type="entry name" value="DISCONNECTED-RELATED"/>
    <property type="match status" value="1"/>
</dbReference>
<dbReference type="InterPro" id="IPR013087">
    <property type="entry name" value="Znf_C2H2_type"/>
</dbReference>
<evidence type="ECO:0000313" key="4">
    <source>
        <dbReference type="EMBL" id="KAI7794645.1"/>
    </source>
</evidence>
<dbReference type="Gene3D" id="3.30.160.60">
    <property type="entry name" value="Classic Zinc Finger"/>
    <property type="match status" value="1"/>
</dbReference>
<dbReference type="GO" id="GO:0006355">
    <property type="term" value="P:regulation of DNA-templated transcription"/>
    <property type="evidence" value="ECO:0007669"/>
    <property type="project" value="TreeGrafter"/>
</dbReference>
<feature type="compositionally biased region" description="Basic residues" evidence="2">
    <location>
        <begin position="374"/>
        <end position="387"/>
    </location>
</feature>
<evidence type="ECO:0000256" key="2">
    <source>
        <dbReference type="SAM" id="MobiDB-lite"/>
    </source>
</evidence>
<reference evidence="4" key="1">
    <citation type="submission" date="2021-02" db="EMBL/GenBank/DDBJ databases">
        <title>Comparative genomics reveals that relaxation of natural selection precedes convergent phenotypic evolution of cavefish.</title>
        <authorList>
            <person name="Peng Z."/>
        </authorList>
    </citation>
    <scope>NUCLEOTIDE SEQUENCE</scope>
    <source>
        <tissue evidence="4">Muscle</tissue>
    </source>
</reference>
<evidence type="ECO:0000256" key="1">
    <source>
        <dbReference type="PROSITE-ProRule" id="PRU00042"/>
    </source>
</evidence>
<organism evidence="4 5">
    <name type="scientific">Triplophysa rosa</name>
    <name type="common">Cave loach</name>
    <dbReference type="NCBI Taxonomy" id="992332"/>
    <lineage>
        <taxon>Eukaryota</taxon>
        <taxon>Metazoa</taxon>
        <taxon>Chordata</taxon>
        <taxon>Craniata</taxon>
        <taxon>Vertebrata</taxon>
        <taxon>Euteleostomi</taxon>
        <taxon>Actinopterygii</taxon>
        <taxon>Neopterygii</taxon>
        <taxon>Teleostei</taxon>
        <taxon>Ostariophysi</taxon>
        <taxon>Cypriniformes</taxon>
        <taxon>Nemacheilidae</taxon>
        <taxon>Triplophysa</taxon>
    </lineage>
</organism>
<feature type="compositionally biased region" description="Low complexity" evidence="2">
    <location>
        <begin position="359"/>
        <end position="369"/>
    </location>
</feature>
<feature type="compositionally biased region" description="Basic residues" evidence="2">
    <location>
        <begin position="409"/>
        <end position="425"/>
    </location>
</feature>
<proteinExistence type="predicted"/>
<dbReference type="PANTHER" id="PTHR15021:SF0">
    <property type="entry name" value="DISCO-RELATED, ISOFORM A-RELATED"/>
    <property type="match status" value="1"/>
</dbReference>
<dbReference type="PROSITE" id="PS00028">
    <property type="entry name" value="ZINC_FINGER_C2H2_1"/>
    <property type="match status" value="1"/>
</dbReference>
<comment type="caution">
    <text evidence="4">The sequence shown here is derived from an EMBL/GenBank/DDBJ whole genome shotgun (WGS) entry which is preliminary data.</text>
</comment>
<dbReference type="PROSITE" id="PS50157">
    <property type="entry name" value="ZINC_FINGER_C2H2_2"/>
    <property type="match status" value="1"/>
</dbReference>
<feature type="compositionally biased region" description="Low complexity" evidence="2">
    <location>
        <begin position="264"/>
        <end position="275"/>
    </location>
</feature>